<proteinExistence type="predicted"/>
<dbReference type="Proteomes" id="UP001150581">
    <property type="component" value="Unassembled WGS sequence"/>
</dbReference>
<sequence length="62" mass="7262">MILLEPNSYVLEETLYARFTSEKPEVVDITLVDFDNVIYRVQTSATERNLLNLSVEMKYFAE</sequence>
<protein>
    <submittedName>
        <fullName evidence="1">Uncharacterized protein</fullName>
    </submittedName>
</protein>
<comment type="caution">
    <text evidence="1">The sequence shown here is derived from an EMBL/GenBank/DDBJ whole genome shotgun (WGS) entry which is preliminary data.</text>
</comment>
<evidence type="ECO:0000313" key="2">
    <source>
        <dbReference type="Proteomes" id="UP001150581"/>
    </source>
</evidence>
<feature type="non-terminal residue" evidence="1">
    <location>
        <position position="62"/>
    </location>
</feature>
<evidence type="ECO:0000313" key="1">
    <source>
        <dbReference type="EMBL" id="KAJ1889570.1"/>
    </source>
</evidence>
<organism evidence="1 2">
    <name type="scientific">Kickxella alabastrina</name>
    <dbReference type="NCBI Taxonomy" id="61397"/>
    <lineage>
        <taxon>Eukaryota</taxon>
        <taxon>Fungi</taxon>
        <taxon>Fungi incertae sedis</taxon>
        <taxon>Zoopagomycota</taxon>
        <taxon>Kickxellomycotina</taxon>
        <taxon>Kickxellomycetes</taxon>
        <taxon>Kickxellales</taxon>
        <taxon>Kickxellaceae</taxon>
        <taxon>Kickxella</taxon>
    </lineage>
</organism>
<gene>
    <name evidence="1" type="ORF">LPJ66_007960</name>
</gene>
<keyword evidence="2" id="KW-1185">Reference proteome</keyword>
<name>A0ACC1I7C7_9FUNG</name>
<dbReference type="EMBL" id="JANBPG010001518">
    <property type="protein sequence ID" value="KAJ1889570.1"/>
    <property type="molecule type" value="Genomic_DNA"/>
</dbReference>
<reference evidence="1" key="1">
    <citation type="submission" date="2022-07" db="EMBL/GenBank/DDBJ databases">
        <title>Phylogenomic reconstructions and comparative analyses of Kickxellomycotina fungi.</title>
        <authorList>
            <person name="Reynolds N.K."/>
            <person name="Stajich J.E."/>
            <person name="Barry K."/>
            <person name="Grigoriev I.V."/>
            <person name="Crous P."/>
            <person name="Smith M.E."/>
        </authorList>
    </citation>
    <scope>NUCLEOTIDE SEQUENCE</scope>
    <source>
        <strain evidence="1">Benny 63K</strain>
    </source>
</reference>
<accession>A0ACC1I7C7</accession>